<dbReference type="PROSITE" id="PS00786">
    <property type="entry name" value="5_NUCLEOTIDASE_2"/>
    <property type="match status" value="1"/>
</dbReference>
<dbReference type="GO" id="GO:0046872">
    <property type="term" value="F:metal ion binding"/>
    <property type="evidence" value="ECO:0007669"/>
    <property type="project" value="InterPro"/>
</dbReference>
<gene>
    <name evidence="3" type="ORF">BACCOPRO_03589</name>
</gene>
<dbReference type="HOGENOM" id="CLU_005854_0_1_10"/>
<dbReference type="PANTHER" id="PTHR11575:SF24">
    <property type="entry name" value="5'-NUCLEOTIDASE"/>
    <property type="match status" value="1"/>
</dbReference>
<dbReference type="STRING" id="547042.BACCOPRO_03589"/>
<sequence>MLVLIKMSMKMKRIWTFGLVVFLTGVLAAQNVKSLYIYHTNDMHSRVEPFSDTFADTLLAGKAGMARRAAFLQQERKKHKDLLLFDAGDFSQGTPFYNLFKGEVEIRLMNHMKYDACAIGNHEFDFGLENMARLFKMAEFPVVCANYDVKGTVLEGLVKEYVVLERNGLRIGVFGLGAKLDGLVAHENYGQVRFEDPVSEGQRIADLLKEQEQCDLVICLSHLGWKGEPYSDVELIENTRNIDLVIGGHSHSFFEEPVFYKNLDGVEVPVQQMGKHAAFVGKMVVQMQKDK</sequence>
<dbReference type="GO" id="GO:0000166">
    <property type="term" value="F:nucleotide binding"/>
    <property type="evidence" value="ECO:0007669"/>
    <property type="project" value="InterPro"/>
</dbReference>
<protein>
    <submittedName>
        <fullName evidence="3">Ser/Thr phosphatase family protein</fullName>
    </submittedName>
</protein>
<organism evidence="3 4">
    <name type="scientific">Phocaeicola coprophilus DSM 18228 = JCM 13818</name>
    <dbReference type="NCBI Taxonomy" id="547042"/>
    <lineage>
        <taxon>Bacteria</taxon>
        <taxon>Pseudomonadati</taxon>
        <taxon>Bacteroidota</taxon>
        <taxon>Bacteroidia</taxon>
        <taxon>Bacteroidales</taxon>
        <taxon>Bacteroidaceae</taxon>
        <taxon>Phocaeicola</taxon>
    </lineage>
</organism>
<comment type="caution">
    <text evidence="3">The sequence shown here is derived from an EMBL/GenBank/DDBJ whole genome shotgun (WGS) entry which is preliminary data.</text>
</comment>
<dbReference type="InterPro" id="IPR006179">
    <property type="entry name" value="5_nucleotidase/apyrase"/>
</dbReference>
<dbReference type="Pfam" id="PF00149">
    <property type="entry name" value="Metallophos"/>
    <property type="match status" value="1"/>
</dbReference>
<proteinExistence type="inferred from homology"/>
<dbReference type="Gene3D" id="3.60.21.10">
    <property type="match status" value="1"/>
</dbReference>
<evidence type="ECO:0000259" key="2">
    <source>
        <dbReference type="Pfam" id="PF00149"/>
    </source>
</evidence>
<accession>S0FEQ6</accession>
<dbReference type="Proteomes" id="UP000014073">
    <property type="component" value="Unassembled WGS sequence"/>
</dbReference>
<dbReference type="GO" id="GO:0009166">
    <property type="term" value="P:nucleotide catabolic process"/>
    <property type="evidence" value="ECO:0007669"/>
    <property type="project" value="InterPro"/>
</dbReference>
<comment type="similarity">
    <text evidence="1">Belongs to the 5'-nucleotidase family.</text>
</comment>
<dbReference type="EMBL" id="ACBW01000223">
    <property type="protein sequence ID" value="EEF78066.1"/>
    <property type="molecule type" value="Genomic_DNA"/>
</dbReference>
<dbReference type="GO" id="GO:0016788">
    <property type="term" value="F:hydrolase activity, acting on ester bonds"/>
    <property type="evidence" value="ECO:0007669"/>
    <property type="project" value="InterPro"/>
</dbReference>
<dbReference type="CDD" id="cd00845">
    <property type="entry name" value="MPP_UshA_N_like"/>
    <property type="match status" value="1"/>
</dbReference>
<dbReference type="InterPro" id="IPR006146">
    <property type="entry name" value="5'-Nucleotdase_CS"/>
</dbReference>
<dbReference type="eggNOG" id="COG0737">
    <property type="taxonomic scope" value="Bacteria"/>
</dbReference>
<evidence type="ECO:0000313" key="4">
    <source>
        <dbReference type="Proteomes" id="UP000014073"/>
    </source>
</evidence>
<dbReference type="PANTHER" id="PTHR11575">
    <property type="entry name" value="5'-NUCLEOTIDASE-RELATED"/>
    <property type="match status" value="1"/>
</dbReference>
<dbReference type="InterPro" id="IPR004843">
    <property type="entry name" value="Calcineurin-like_PHP"/>
</dbReference>
<dbReference type="SUPFAM" id="SSF56300">
    <property type="entry name" value="Metallo-dependent phosphatases"/>
    <property type="match status" value="1"/>
</dbReference>
<feature type="domain" description="Calcineurin-like phosphoesterase" evidence="2">
    <location>
        <begin position="37"/>
        <end position="252"/>
    </location>
</feature>
<dbReference type="AlphaFoldDB" id="S0FEQ6"/>
<evidence type="ECO:0000313" key="3">
    <source>
        <dbReference type="EMBL" id="EEF78066.1"/>
    </source>
</evidence>
<keyword evidence="4" id="KW-1185">Reference proteome</keyword>
<name>S0FEQ6_9BACT</name>
<dbReference type="PRINTS" id="PR01607">
    <property type="entry name" value="APYRASEFAMLY"/>
</dbReference>
<reference evidence="3 4" key="1">
    <citation type="submission" date="2008-12" db="EMBL/GenBank/DDBJ databases">
        <authorList>
            <person name="Fulton L."/>
            <person name="Clifton S."/>
            <person name="Fulton B."/>
            <person name="Xu J."/>
            <person name="Minx P."/>
            <person name="Pepin K.H."/>
            <person name="Johnson M."/>
            <person name="Bhonagiri V."/>
            <person name="Nash W.E."/>
            <person name="Mardis E.R."/>
            <person name="Wilson R.K."/>
        </authorList>
    </citation>
    <scope>NUCLEOTIDE SEQUENCE [LARGE SCALE GENOMIC DNA]</scope>
    <source>
        <strain evidence="3 4">DSM 18228</strain>
    </source>
</reference>
<dbReference type="InterPro" id="IPR029052">
    <property type="entry name" value="Metallo-depent_PP-like"/>
</dbReference>
<evidence type="ECO:0000256" key="1">
    <source>
        <dbReference type="ARBA" id="ARBA00006654"/>
    </source>
</evidence>